<evidence type="ECO:0000313" key="12">
    <source>
        <dbReference type="Proteomes" id="UP000030746"/>
    </source>
</evidence>
<dbReference type="SUPFAM" id="SSF81321">
    <property type="entry name" value="Family A G protein-coupled receptor-like"/>
    <property type="match status" value="1"/>
</dbReference>
<evidence type="ECO:0000259" key="10">
    <source>
        <dbReference type="PROSITE" id="PS50262"/>
    </source>
</evidence>
<dbReference type="GO" id="GO:0005886">
    <property type="term" value="C:plasma membrane"/>
    <property type="evidence" value="ECO:0007669"/>
    <property type="project" value="UniProtKB-SubCell"/>
</dbReference>
<dbReference type="RefSeq" id="XP_009053482.1">
    <property type="nucleotide sequence ID" value="XM_009055234.1"/>
</dbReference>
<evidence type="ECO:0000256" key="3">
    <source>
        <dbReference type="ARBA" id="ARBA00022692"/>
    </source>
</evidence>
<evidence type="ECO:0000256" key="6">
    <source>
        <dbReference type="ARBA" id="ARBA00023136"/>
    </source>
</evidence>
<evidence type="ECO:0000256" key="4">
    <source>
        <dbReference type="ARBA" id="ARBA00022989"/>
    </source>
</evidence>
<comment type="subcellular location">
    <subcellularLocation>
        <location evidence="1">Cell membrane</location>
        <topology evidence="1">Multi-pass membrane protein</topology>
    </subcellularLocation>
</comment>
<evidence type="ECO:0000256" key="9">
    <source>
        <dbReference type="SAM" id="Phobius"/>
    </source>
</evidence>
<dbReference type="KEGG" id="lgi:LOTGIDRAFT_73599"/>
<gene>
    <name evidence="11" type="ORF">LOTGIDRAFT_73599</name>
</gene>
<dbReference type="PROSITE" id="PS50262">
    <property type="entry name" value="G_PROTEIN_RECEP_F1_2"/>
    <property type="match status" value="1"/>
</dbReference>
<reference evidence="11 12" key="1">
    <citation type="journal article" date="2013" name="Nature">
        <title>Insights into bilaterian evolution from three spiralian genomes.</title>
        <authorList>
            <person name="Simakov O."/>
            <person name="Marletaz F."/>
            <person name="Cho S.J."/>
            <person name="Edsinger-Gonzales E."/>
            <person name="Havlak P."/>
            <person name="Hellsten U."/>
            <person name="Kuo D.H."/>
            <person name="Larsson T."/>
            <person name="Lv J."/>
            <person name="Arendt D."/>
            <person name="Savage R."/>
            <person name="Osoegawa K."/>
            <person name="de Jong P."/>
            <person name="Grimwood J."/>
            <person name="Chapman J.A."/>
            <person name="Shapiro H."/>
            <person name="Aerts A."/>
            <person name="Otillar R.P."/>
            <person name="Terry A.Y."/>
            <person name="Boore J.L."/>
            <person name="Grigoriev I.V."/>
            <person name="Lindberg D.R."/>
            <person name="Seaver E.C."/>
            <person name="Weisblat D.A."/>
            <person name="Putnam N.H."/>
            <person name="Rokhsar D.S."/>
        </authorList>
    </citation>
    <scope>NUCLEOTIDE SEQUENCE [LARGE SCALE GENOMIC DNA]</scope>
</reference>
<organism evidence="11 12">
    <name type="scientific">Lottia gigantea</name>
    <name type="common">Giant owl limpet</name>
    <dbReference type="NCBI Taxonomy" id="225164"/>
    <lineage>
        <taxon>Eukaryota</taxon>
        <taxon>Metazoa</taxon>
        <taxon>Spiralia</taxon>
        <taxon>Lophotrochozoa</taxon>
        <taxon>Mollusca</taxon>
        <taxon>Gastropoda</taxon>
        <taxon>Patellogastropoda</taxon>
        <taxon>Lottioidea</taxon>
        <taxon>Lottiidae</taxon>
        <taxon>Lottia</taxon>
    </lineage>
</organism>
<keyword evidence="5" id="KW-0297">G-protein coupled receptor</keyword>
<evidence type="ECO:0000313" key="11">
    <source>
        <dbReference type="EMBL" id="ESO95711.1"/>
    </source>
</evidence>
<dbReference type="PRINTS" id="PR00237">
    <property type="entry name" value="GPCRRHODOPSN"/>
</dbReference>
<dbReference type="CTD" id="20252093"/>
<dbReference type="OMA" id="VELIWAG"/>
<keyword evidence="3 9" id="KW-0812">Transmembrane</keyword>
<feature type="transmembrane region" description="Helical" evidence="9">
    <location>
        <begin position="109"/>
        <end position="132"/>
    </location>
</feature>
<keyword evidence="2" id="KW-1003">Cell membrane</keyword>
<dbReference type="Proteomes" id="UP000030746">
    <property type="component" value="Unassembled WGS sequence"/>
</dbReference>
<dbReference type="Gene3D" id="1.20.1070.10">
    <property type="entry name" value="Rhodopsin 7-helix transmembrane proteins"/>
    <property type="match status" value="1"/>
</dbReference>
<evidence type="ECO:0000256" key="5">
    <source>
        <dbReference type="ARBA" id="ARBA00023040"/>
    </source>
</evidence>
<feature type="transmembrane region" description="Helical" evidence="9">
    <location>
        <begin position="152"/>
        <end position="179"/>
    </location>
</feature>
<feature type="transmembrane region" description="Helical" evidence="9">
    <location>
        <begin position="61"/>
        <end position="89"/>
    </location>
</feature>
<dbReference type="GO" id="GO:0004930">
    <property type="term" value="F:G protein-coupled receptor activity"/>
    <property type="evidence" value="ECO:0007669"/>
    <property type="project" value="UniProtKB-KW"/>
</dbReference>
<accession>V4APY6</accession>
<dbReference type="Pfam" id="PF00001">
    <property type="entry name" value="7tm_1"/>
    <property type="match status" value="1"/>
</dbReference>
<proteinExistence type="predicted"/>
<dbReference type="InterPro" id="IPR000276">
    <property type="entry name" value="GPCR_Rhodpsn"/>
</dbReference>
<keyword evidence="6 9" id="KW-0472">Membrane</keyword>
<feature type="domain" description="G-protein coupled receptors family 1 profile" evidence="10">
    <location>
        <begin position="10"/>
        <end position="196"/>
    </location>
</feature>
<dbReference type="InterPro" id="IPR017452">
    <property type="entry name" value="GPCR_Rhodpsn_7TM"/>
</dbReference>
<keyword evidence="7" id="KW-0675">Receptor</keyword>
<feature type="non-terminal residue" evidence="11">
    <location>
        <position position="196"/>
    </location>
</feature>
<name>V4APY6_LOTGI</name>
<dbReference type="GeneID" id="20252093"/>
<evidence type="ECO:0000256" key="7">
    <source>
        <dbReference type="ARBA" id="ARBA00023170"/>
    </source>
</evidence>
<dbReference type="HOGENOM" id="CLU_009579_3_3_1"/>
<dbReference type="EMBL" id="KB201611">
    <property type="protein sequence ID" value="ESO95711.1"/>
    <property type="molecule type" value="Genomic_DNA"/>
</dbReference>
<sequence length="196" mass="22075">TIILIISVFGNGCICYLILRDPRLKRASYIYIFNLAITDFGLSVTSVPISIAVSYHDKFVFSYIICEFNGLIMLIFGIASLINLAVIAVTRYVCVCHSTFAKTYLNKTFYIGSVISIWVASLLIAFPPAVGWGHIEFVYGYTACTHYWPSSLSYTLFLITSAVFIPFGIIIISYGLLFWCVRKSNLRVRDHMEQSA</sequence>
<keyword evidence="12" id="KW-1185">Reference proteome</keyword>
<dbReference type="AlphaFoldDB" id="V4APY6"/>
<feature type="non-terminal residue" evidence="11">
    <location>
        <position position="1"/>
    </location>
</feature>
<evidence type="ECO:0000256" key="2">
    <source>
        <dbReference type="ARBA" id="ARBA00022475"/>
    </source>
</evidence>
<dbReference type="PANTHER" id="PTHR22752">
    <property type="entry name" value="G PROTEIN-COUPLED RECEPTOR"/>
    <property type="match status" value="1"/>
</dbReference>
<evidence type="ECO:0000256" key="1">
    <source>
        <dbReference type="ARBA" id="ARBA00004651"/>
    </source>
</evidence>
<protein>
    <recommendedName>
        <fullName evidence="10">G-protein coupled receptors family 1 profile domain-containing protein</fullName>
    </recommendedName>
</protein>
<feature type="transmembrane region" description="Helical" evidence="9">
    <location>
        <begin position="29"/>
        <end position="55"/>
    </location>
</feature>
<evidence type="ECO:0000256" key="8">
    <source>
        <dbReference type="ARBA" id="ARBA00023224"/>
    </source>
</evidence>
<keyword evidence="4 9" id="KW-1133">Transmembrane helix</keyword>
<dbReference type="OrthoDB" id="10044919at2759"/>
<keyword evidence="8" id="KW-0807">Transducer</keyword>